<evidence type="ECO:0000313" key="1">
    <source>
        <dbReference type="EMBL" id="KAK2552830.1"/>
    </source>
</evidence>
<sequence length="50" mass="5862">MRKCSVTKEKDVVEIYLADSEMQLFTHRPNPSGQADYYQQFRQGAHSLQE</sequence>
<protein>
    <submittedName>
        <fullName evidence="1">Uncharacterized protein</fullName>
    </submittedName>
</protein>
<organism evidence="1 2">
    <name type="scientific">Acropora cervicornis</name>
    <name type="common">Staghorn coral</name>
    <dbReference type="NCBI Taxonomy" id="6130"/>
    <lineage>
        <taxon>Eukaryota</taxon>
        <taxon>Metazoa</taxon>
        <taxon>Cnidaria</taxon>
        <taxon>Anthozoa</taxon>
        <taxon>Hexacorallia</taxon>
        <taxon>Scleractinia</taxon>
        <taxon>Astrocoeniina</taxon>
        <taxon>Acroporidae</taxon>
        <taxon>Acropora</taxon>
    </lineage>
</organism>
<dbReference type="Proteomes" id="UP001249851">
    <property type="component" value="Unassembled WGS sequence"/>
</dbReference>
<reference evidence="1" key="1">
    <citation type="journal article" date="2023" name="G3 (Bethesda)">
        <title>Whole genome assembly and annotation of the endangered Caribbean coral Acropora cervicornis.</title>
        <authorList>
            <person name="Selwyn J.D."/>
            <person name="Vollmer S.V."/>
        </authorList>
    </citation>
    <scope>NUCLEOTIDE SEQUENCE</scope>
    <source>
        <strain evidence="1">K2</strain>
    </source>
</reference>
<evidence type="ECO:0000313" key="2">
    <source>
        <dbReference type="Proteomes" id="UP001249851"/>
    </source>
</evidence>
<gene>
    <name evidence="1" type="ORF">P5673_025998</name>
</gene>
<comment type="caution">
    <text evidence="1">The sequence shown here is derived from an EMBL/GenBank/DDBJ whole genome shotgun (WGS) entry which is preliminary data.</text>
</comment>
<accession>A0AAD9UX52</accession>
<dbReference type="EMBL" id="JARQWQ010000083">
    <property type="protein sequence ID" value="KAK2552830.1"/>
    <property type="molecule type" value="Genomic_DNA"/>
</dbReference>
<dbReference type="AlphaFoldDB" id="A0AAD9UX52"/>
<name>A0AAD9UX52_ACRCE</name>
<keyword evidence="2" id="KW-1185">Reference proteome</keyword>
<proteinExistence type="predicted"/>
<reference evidence="1" key="2">
    <citation type="journal article" date="2023" name="Science">
        <title>Genomic signatures of disease resistance in endangered staghorn corals.</title>
        <authorList>
            <person name="Vollmer S.V."/>
            <person name="Selwyn J.D."/>
            <person name="Despard B.A."/>
            <person name="Roesel C.L."/>
        </authorList>
    </citation>
    <scope>NUCLEOTIDE SEQUENCE</scope>
    <source>
        <strain evidence="1">K2</strain>
    </source>
</reference>